<keyword evidence="1" id="KW-0479">Metal-binding</keyword>
<keyword evidence="1" id="KW-0863">Zinc-finger</keyword>
<dbReference type="PaxDb" id="2903-EOD14083"/>
<reference evidence="4" key="2">
    <citation type="submission" date="2024-10" db="UniProtKB">
        <authorList>
            <consortium name="EnsemblProtists"/>
        </authorList>
    </citation>
    <scope>IDENTIFICATION</scope>
</reference>
<dbReference type="RefSeq" id="XP_005766512.1">
    <property type="nucleotide sequence ID" value="XM_005766455.1"/>
</dbReference>
<organism evidence="4 5">
    <name type="scientific">Emiliania huxleyi (strain CCMP1516)</name>
    <dbReference type="NCBI Taxonomy" id="280463"/>
    <lineage>
        <taxon>Eukaryota</taxon>
        <taxon>Haptista</taxon>
        <taxon>Haptophyta</taxon>
        <taxon>Prymnesiophyceae</taxon>
        <taxon>Isochrysidales</taxon>
        <taxon>Noelaerhabdaceae</taxon>
        <taxon>Emiliania</taxon>
    </lineage>
</organism>
<dbReference type="GeneID" id="17260280"/>
<evidence type="ECO:0000313" key="4">
    <source>
        <dbReference type="EnsemblProtists" id="EOD14083"/>
    </source>
</evidence>
<dbReference type="eggNOG" id="KOG1721">
    <property type="taxonomic scope" value="Eukaryota"/>
</dbReference>
<sequence length="511" mass="55137">MDASPLPARGLAAAGRGTKVILTDLRKHDDLNGEVGFIVFKPDDRFDGELRYRVLLRDHPDIVFAKGSNLLVDTSVDDHPIQSLLDCFKQKLGLTASMCHSVLAQALSESMIQPACRALARPALARAPPLTACPSAQIWDAASFDHESDSAVVELAKIPDEQALDIRNERGEAEKKANERREQPSTSSAPTRASARQASADYNQPNYLPPAMLGEDGEEVEEDEDEDEGGSVAQVSDGGSDSDGDGSDFDFETLGAPRAPAKPSRKAKAAKKAPTGGKAKAGGERKKKRVSTRGARASITPGGRGFFRDTAEGIFEHIERAHPGLEPRREVKCLFDGCAKPWVKCVLRGNGTINLHHVRTHEALHSIGDPPRKGFVCPSCDSLHDTADAAWACAATHGVEHDNKRCLWDGCGESFKFPSTYKAHEPKHTGIWPFHCPTCGEGQKTKAEADGHCVIGSACVCGWVSYACRGKSLNEKELAAHLKRCRAEGGLATKDTLAVGQVKRRKLNEAE</sequence>
<dbReference type="PROSITE" id="PS50157">
    <property type="entry name" value="ZINC_FINGER_C2H2_2"/>
    <property type="match status" value="1"/>
</dbReference>
<dbReference type="KEGG" id="ehx:EMIHUDRAFT_103556"/>
<dbReference type="PROSITE" id="PS00028">
    <property type="entry name" value="ZINC_FINGER_C2H2_1"/>
    <property type="match status" value="1"/>
</dbReference>
<dbReference type="GO" id="GO:0008270">
    <property type="term" value="F:zinc ion binding"/>
    <property type="evidence" value="ECO:0007669"/>
    <property type="project" value="UniProtKB-KW"/>
</dbReference>
<feature type="domain" description="C2H2-type" evidence="3">
    <location>
        <begin position="404"/>
        <end position="433"/>
    </location>
</feature>
<dbReference type="SUPFAM" id="SSF57667">
    <property type="entry name" value="beta-beta-alpha zinc fingers"/>
    <property type="match status" value="1"/>
</dbReference>
<keyword evidence="5" id="KW-1185">Reference proteome</keyword>
<keyword evidence="1" id="KW-0862">Zinc</keyword>
<evidence type="ECO:0000259" key="3">
    <source>
        <dbReference type="PROSITE" id="PS50157"/>
    </source>
</evidence>
<feature type="compositionally biased region" description="Acidic residues" evidence="2">
    <location>
        <begin position="240"/>
        <end position="251"/>
    </location>
</feature>
<dbReference type="HOGENOM" id="CLU_533669_0_0_1"/>
<feature type="compositionally biased region" description="Low complexity" evidence="2">
    <location>
        <begin position="184"/>
        <end position="200"/>
    </location>
</feature>
<dbReference type="InterPro" id="IPR013087">
    <property type="entry name" value="Znf_C2H2_type"/>
</dbReference>
<evidence type="ECO:0000313" key="5">
    <source>
        <dbReference type="Proteomes" id="UP000013827"/>
    </source>
</evidence>
<evidence type="ECO:0000256" key="2">
    <source>
        <dbReference type="SAM" id="MobiDB-lite"/>
    </source>
</evidence>
<dbReference type="Proteomes" id="UP000013827">
    <property type="component" value="Unassembled WGS sequence"/>
</dbReference>
<dbReference type="EnsemblProtists" id="EOD14083">
    <property type="protein sequence ID" value="EOD14083"/>
    <property type="gene ID" value="EMIHUDRAFT_103556"/>
</dbReference>
<proteinExistence type="predicted"/>
<feature type="compositionally biased region" description="Basic and acidic residues" evidence="2">
    <location>
        <begin position="163"/>
        <end position="183"/>
    </location>
</feature>
<evidence type="ECO:0000256" key="1">
    <source>
        <dbReference type="PROSITE-ProRule" id="PRU00042"/>
    </source>
</evidence>
<feature type="compositionally biased region" description="Acidic residues" evidence="2">
    <location>
        <begin position="215"/>
        <end position="229"/>
    </location>
</feature>
<dbReference type="Gene3D" id="3.30.160.60">
    <property type="entry name" value="Classic Zinc Finger"/>
    <property type="match status" value="1"/>
</dbReference>
<name>A0A0D3IS48_EMIH1</name>
<protein>
    <recommendedName>
        <fullName evidence="3">C2H2-type domain-containing protein</fullName>
    </recommendedName>
</protein>
<accession>A0A0D3IS48</accession>
<dbReference type="InterPro" id="IPR036236">
    <property type="entry name" value="Znf_C2H2_sf"/>
</dbReference>
<feature type="region of interest" description="Disordered" evidence="2">
    <location>
        <begin position="163"/>
        <end position="303"/>
    </location>
</feature>
<reference evidence="5" key="1">
    <citation type="journal article" date="2013" name="Nature">
        <title>Pan genome of the phytoplankton Emiliania underpins its global distribution.</title>
        <authorList>
            <person name="Read B.A."/>
            <person name="Kegel J."/>
            <person name="Klute M.J."/>
            <person name="Kuo A."/>
            <person name="Lefebvre S.C."/>
            <person name="Maumus F."/>
            <person name="Mayer C."/>
            <person name="Miller J."/>
            <person name="Monier A."/>
            <person name="Salamov A."/>
            <person name="Young J."/>
            <person name="Aguilar M."/>
            <person name="Claverie J.M."/>
            <person name="Frickenhaus S."/>
            <person name="Gonzalez K."/>
            <person name="Herman E.K."/>
            <person name="Lin Y.C."/>
            <person name="Napier J."/>
            <person name="Ogata H."/>
            <person name="Sarno A.F."/>
            <person name="Shmutz J."/>
            <person name="Schroeder D."/>
            <person name="de Vargas C."/>
            <person name="Verret F."/>
            <person name="von Dassow P."/>
            <person name="Valentin K."/>
            <person name="Van de Peer Y."/>
            <person name="Wheeler G."/>
            <person name="Dacks J.B."/>
            <person name="Delwiche C.F."/>
            <person name="Dyhrman S.T."/>
            <person name="Glockner G."/>
            <person name="John U."/>
            <person name="Richards T."/>
            <person name="Worden A.Z."/>
            <person name="Zhang X."/>
            <person name="Grigoriev I.V."/>
            <person name="Allen A.E."/>
            <person name="Bidle K."/>
            <person name="Borodovsky M."/>
            <person name="Bowler C."/>
            <person name="Brownlee C."/>
            <person name="Cock J.M."/>
            <person name="Elias M."/>
            <person name="Gladyshev V.N."/>
            <person name="Groth M."/>
            <person name="Guda C."/>
            <person name="Hadaegh A."/>
            <person name="Iglesias-Rodriguez M.D."/>
            <person name="Jenkins J."/>
            <person name="Jones B.M."/>
            <person name="Lawson T."/>
            <person name="Leese F."/>
            <person name="Lindquist E."/>
            <person name="Lobanov A."/>
            <person name="Lomsadze A."/>
            <person name="Malik S.B."/>
            <person name="Marsh M.E."/>
            <person name="Mackinder L."/>
            <person name="Mock T."/>
            <person name="Mueller-Roeber B."/>
            <person name="Pagarete A."/>
            <person name="Parker M."/>
            <person name="Probert I."/>
            <person name="Quesneville H."/>
            <person name="Raines C."/>
            <person name="Rensing S.A."/>
            <person name="Riano-Pachon D.M."/>
            <person name="Richier S."/>
            <person name="Rokitta S."/>
            <person name="Shiraiwa Y."/>
            <person name="Soanes D.M."/>
            <person name="van der Giezen M."/>
            <person name="Wahlund T.M."/>
            <person name="Williams B."/>
            <person name="Wilson W."/>
            <person name="Wolfe G."/>
            <person name="Wurch L.L."/>
        </authorList>
    </citation>
    <scope>NUCLEOTIDE SEQUENCE</scope>
</reference>
<dbReference type="STRING" id="2903.R1BV95"/>
<dbReference type="AlphaFoldDB" id="A0A0D3IS48"/>